<dbReference type="InterPro" id="IPR000980">
    <property type="entry name" value="SH2"/>
</dbReference>
<feature type="domain" description="SH2" evidence="7">
    <location>
        <begin position="71"/>
        <end position="183"/>
    </location>
</feature>
<dbReference type="EMBL" id="JAHKSW010000002">
    <property type="protein sequence ID" value="KAG7335097.1"/>
    <property type="molecule type" value="Genomic_DNA"/>
</dbReference>
<keyword evidence="3" id="KW-0734">Signal transduction inhibitor</keyword>
<dbReference type="SMART" id="SM00253">
    <property type="entry name" value="SOCS"/>
    <property type="match status" value="1"/>
</dbReference>
<evidence type="ECO:0000313" key="10">
    <source>
        <dbReference type="Proteomes" id="UP000824219"/>
    </source>
</evidence>
<dbReference type="PROSITE" id="PS50225">
    <property type="entry name" value="SOCS"/>
    <property type="match status" value="1"/>
</dbReference>
<dbReference type="GO" id="GO:0046935">
    <property type="term" value="F:1-phosphatidylinositol-3-kinase regulator activity"/>
    <property type="evidence" value="ECO:0007669"/>
    <property type="project" value="TreeGrafter"/>
</dbReference>
<proteinExistence type="predicted"/>
<dbReference type="GO" id="GO:0009968">
    <property type="term" value="P:negative regulation of signal transduction"/>
    <property type="evidence" value="ECO:0007669"/>
    <property type="project" value="UniProtKB-KW"/>
</dbReference>
<keyword evidence="4" id="KW-0833">Ubl conjugation pathway</keyword>
<evidence type="ECO:0000256" key="3">
    <source>
        <dbReference type="ARBA" id="ARBA00022700"/>
    </source>
</evidence>
<evidence type="ECO:0000259" key="7">
    <source>
        <dbReference type="PROSITE" id="PS50001"/>
    </source>
</evidence>
<dbReference type="Proteomes" id="UP000824219">
    <property type="component" value="Linkage Group LG02"/>
</dbReference>
<keyword evidence="5 6" id="KW-0727">SH2 domain</keyword>
<comment type="pathway">
    <text evidence="1">Protein modification; protein ubiquitination.</text>
</comment>
<dbReference type="SUPFAM" id="SSF158235">
    <property type="entry name" value="SOCS box-like"/>
    <property type="match status" value="1"/>
</dbReference>
<dbReference type="GO" id="GO:0035556">
    <property type="term" value="P:intracellular signal transduction"/>
    <property type="evidence" value="ECO:0007669"/>
    <property type="project" value="InterPro"/>
</dbReference>
<accession>A0A9D3P5V2</accession>
<protein>
    <recommendedName>
        <fullName evidence="11">Suppressor of cytokine signaling 3</fullName>
    </recommendedName>
</protein>
<dbReference type="InterPro" id="IPR036860">
    <property type="entry name" value="SH2_dom_sf"/>
</dbReference>
<evidence type="ECO:0000256" key="2">
    <source>
        <dbReference type="ARBA" id="ARBA00022604"/>
    </source>
</evidence>
<evidence type="ECO:0000256" key="5">
    <source>
        <dbReference type="ARBA" id="ARBA00022999"/>
    </source>
</evidence>
<evidence type="ECO:0000256" key="6">
    <source>
        <dbReference type="PROSITE-ProRule" id="PRU00191"/>
    </source>
</evidence>
<sequence length="226" mass="26101">MWKGPLQVPLHPTFILVYECSTMVRPSKQLNGFVPALNGYQLNAHTYRTFRSKAEYQLVHGAWCRLQECGFYWASISGKEAGILLEQEAIGTFLIRDSQDRRHFFTLSVKTSSGTKNVRIQCDNRSFFLQTAPEYEWIAPRFDCVVKLANHYVNSQKEPKDNSQNFFIYSGGEKIPLELCKPYYKAMSSLQHLCRKTVNGHTKILGRRHELPKPINDFLSLYDSPI</sequence>
<reference evidence="9 10" key="1">
    <citation type="submission" date="2021-06" db="EMBL/GenBank/DDBJ databases">
        <title>Chromosome-level genome assembly of the red-tail catfish (Hemibagrus wyckioides).</title>
        <authorList>
            <person name="Shao F."/>
        </authorList>
    </citation>
    <scope>NUCLEOTIDE SEQUENCE [LARGE SCALE GENOMIC DNA]</scope>
    <source>
        <strain evidence="9">EC202008001</strain>
        <tissue evidence="9">Blood</tissue>
    </source>
</reference>
<dbReference type="AlphaFoldDB" id="A0A9D3P5V2"/>
<dbReference type="GO" id="GO:0005942">
    <property type="term" value="C:phosphatidylinositol 3-kinase complex"/>
    <property type="evidence" value="ECO:0007669"/>
    <property type="project" value="TreeGrafter"/>
</dbReference>
<dbReference type="PROSITE" id="PS50001">
    <property type="entry name" value="SH2"/>
    <property type="match status" value="1"/>
</dbReference>
<comment type="caution">
    <text evidence="9">The sequence shown here is derived from an EMBL/GenBank/DDBJ whole genome shotgun (WGS) entry which is preliminary data.</text>
</comment>
<dbReference type="PANTHER" id="PTHR10155">
    <property type="entry name" value="PHOSPHATIDYLINOSITOL 3-KINASE REGULATORY SUBUNIT"/>
    <property type="match status" value="1"/>
</dbReference>
<feature type="domain" description="SOCS box" evidence="8">
    <location>
        <begin position="189"/>
        <end position="225"/>
    </location>
</feature>
<gene>
    <name evidence="9" type="ORF">KOW79_001693</name>
</gene>
<dbReference type="Pfam" id="PF00017">
    <property type="entry name" value="SH2"/>
    <property type="match status" value="1"/>
</dbReference>
<evidence type="ECO:0000259" key="8">
    <source>
        <dbReference type="PROSITE" id="PS50225"/>
    </source>
</evidence>
<dbReference type="SUPFAM" id="SSF55550">
    <property type="entry name" value="SH2 domain"/>
    <property type="match status" value="1"/>
</dbReference>
<keyword evidence="2" id="KW-0341">Growth regulation</keyword>
<dbReference type="Gene3D" id="1.10.750.20">
    <property type="entry name" value="SOCS box"/>
    <property type="match status" value="1"/>
</dbReference>
<evidence type="ECO:0000256" key="1">
    <source>
        <dbReference type="ARBA" id="ARBA00004906"/>
    </source>
</evidence>
<dbReference type="InterPro" id="IPR036036">
    <property type="entry name" value="SOCS_box-like_dom_sf"/>
</dbReference>
<keyword evidence="10" id="KW-1185">Reference proteome</keyword>
<evidence type="ECO:0000313" key="9">
    <source>
        <dbReference type="EMBL" id="KAG7335097.1"/>
    </source>
</evidence>
<dbReference type="SMART" id="SM00252">
    <property type="entry name" value="SH2"/>
    <property type="match status" value="1"/>
</dbReference>
<dbReference type="InterPro" id="IPR001496">
    <property type="entry name" value="SOCS_box"/>
</dbReference>
<organism evidence="9 10">
    <name type="scientific">Hemibagrus wyckioides</name>
    <dbReference type="NCBI Taxonomy" id="337641"/>
    <lineage>
        <taxon>Eukaryota</taxon>
        <taxon>Metazoa</taxon>
        <taxon>Chordata</taxon>
        <taxon>Craniata</taxon>
        <taxon>Vertebrata</taxon>
        <taxon>Euteleostomi</taxon>
        <taxon>Actinopterygii</taxon>
        <taxon>Neopterygii</taxon>
        <taxon>Teleostei</taxon>
        <taxon>Ostariophysi</taxon>
        <taxon>Siluriformes</taxon>
        <taxon>Bagridae</taxon>
        <taxon>Hemibagrus</taxon>
    </lineage>
</organism>
<dbReference type="Gene3D" id="3.30.505.10">
    <property type="entry name" value="SH2 domain"/>
    <property type="match status" value="1"/>
</dbReference>
<dbReference type="PANTHER" id="PTHR10155:SF11">
    <property type="entry name" value="SUPPRESSOR OF CYTOKINE SIGNALING 3"/>
    <property type="match status" value="1"/>
</dbReference>
<name>A0A9D3P5V2_9TELE</name>
<dbReference type="GO" id="GO:0046854">
    <property type="term" value="P:phosphatidylinositol phosphate biosynthetic process"/>
    <property type="evidence" value="ECO:0007669"/>
    <property type="project" value="TreeGrafter"/>
</dbReference>
<dbReference type="OrthoDB" id="6426624at2759"/>
<evidence type="ECO:0000256" key="4">
    <source>
        <dbReference type="ARBA" id="ARBA00022786"/>
    </source>
</evidence>
<evidence type="ECO:0008006" key="11">
    <source>
        <dbReference type="Google" id="ProtNLM"/>
    </source>
</evidence>